<dbReference type="GO" id="GO:0051213">
    <property type="term" value="F:dioxygenase activity"/>
    <property type="evidence" value="ECO:0007669"/>
    <property type="project" value="UniProtKB-KW"/>
</dbReference>
<accession>A0A3N2H550</accession>
<dbReference type="InterPro" id="IPR004360">
    <property type="entry name" value="Glyas_Fos-R_dOase_dom"/>
</dbReference>
<reference evidence="2 3" key="1">
    <citation type="submission" date="2018-11" db="EMBL/GenBank/DDBJ databases">
        <title>Sequencing the genomes of 1000 actinobacteria strains.</title>
        <authorList>
            <person name="Klenk H.-P."/>
        </authorList>
    </citation>
    <scope>NUCLEOTIDE SEQUENCE [LARGE SCALE GENOMIC DNA]</scope>
    <source>
        <strain evidence="2 3">DSM 44348</strain>
    </source>
</reference>
<dbReference type="SUPFAM" id="SSF54593">
    <property type="entry name" value="Glyoxalase/Bleomycin resistance protein/Dihydroxybiphenyl dioxygenase"/>
    <property type="match status" value="1"/>
</dbReference>
<dbReference type="CDD" id="cd08351">
    <property type="entry name" value="ChaP_like"/>
    <property type="match status" value="1"/>
</dbReference>
<evidence type="ECO:0000313" key="2">
    <source>
        <dbReference type="EMBL" id="ROS44034.1"/>
    </source>
</evidence>
<dbReference type="PROSITE" id="PS51819">
    <property type="entry name" value="VOC"/>
    <property type="match status" value="1"/>
</dbReference>
<dbReference type="Proteomes" id="UP000274843">
    <property type="component" value="Unassembled WGS sequence"/>
</dbReference>
<evidence type="ECO:0000259" key="1">
    <source>
        <dbReference type="PROSITE" id="PS51819"/>
    </source>
</evidence>
<organism evidence="2 3">
    <name type="scientific">Amycolatopsis thermoflava</name>
    <dbReference type="NCBI Taxonomy" id="84480"/>
    <lineage>
        <taxon>Bacteria</taxon>
        <taxon>Bacillati</taxon>
        <taxon>Actinomycetota</taxon>
        <taxon>Actinomycetes</taxon>
        <taxon>Pseudonocardiales</taxon>
        <taxon>Pseudonocardiaceae</taxon>
        <taxon>Amycolatopsis</taxon>
        <taxon>Amycolatopsis methanolica group</taxon>
    </lineage>
</organism>
<dbReference type="Pfam" id="PF00903">
    <property type="entry name" value="Glyoxalase"/>
    <property type="match status" value="1"/>
</dbReference>
<sequence length="125" mass="13990">MAVQLNHTIVEARDREATAKFLTEILGLPDPVPYGPFLVVQTSNEVSLDVVGTDEPVRPQHYAFLVSDAEFDSIFARITSRGLEYWADPFGREPGRINHHDGGRGVYWNDPNGHRLEIITKPYGG</sequence>
<feature type="domain" description="VOC" evidence="1">
    <location>
        <begin position="4"/>
        <end position="121"/>
    </location>
</feature>
<keyword evidence="2" id="KW-0223">Dioxygenase</keyword>
<evidence type="ECO:0000313" key="3">
    <source>
        <dbReference type="Proteomes" id="UP000274843"/>
    </source>
</evidence>
<dbReference type="InterPro" id="IPR029068">
    <property type="entry name" value="Glyas_Bleomycin-R_OHBP_Dase"/>
</dbReference>
<keyword evidence="2" id="KW-0456">Lyase</keyword>
<dbReference type="Gene3D" id="3.10.180.10">
    <property type="entry name" value="2,3-Dihydroxybiphenyl 1,2-Dioxygenase, domain 1"/>
    <property type="match status" value="1"/>
</dbReference>
<proteinExistence type="predicted"/>
<dbReference type="AlphaFoldDB" id="A0A3N2H550"/>
<name>A0A3N2H550_9PSEU</name>
<dbReference type="GO" id="GO:0016829">
    <property type="term" value="F:lyase activity"/>
    <property type="evidence" value="ECO:0007669"/>
    <property type="project" value="UniProtKB-KW"/>
</dbReference>
<dbReference type="GeneID" id="301847726"/>
<dbReference type="InterPro" id="IPR037523">
    <property type="entry name" value="VOC_core"/>
</dbReference>
<dbReference type="RefSeq" id="WP_123686067.1">
    <property type="nucleotide sequence ID" value="NZ_RKHY01000001.1"/>
</dbReference>
<keyword evidence="2" id="KW-0560">Oxidoreductase</keyword>
<keyword evidence="3" id="KW-1185">Reference proteome</keyword>
<gene>
    <name evidence="2" type="ORF">EDD35_6460</name>
</gene>
<comment type="caution">
    <text evidence="2">The sequence shown here is derived from an EMBL/GenBank/DDBJ whole genome shotgun (WGS) entry which is preliminary data.</text>
</comment>
<protein>
    <submittedName>
        <fullName evidence="2">Catechol 2,3-dioxygenase-like lactoylglutathione lyase family enzyme</fullName>
    </submittedName>
</protein>
<dbReference type="EMBL" id="RKHY01000001">
    <property type="protein sequence ID" value="ROS44034.1"/>
    <property type="molecule type" value="Genomic_DNA"/>
</dbReference>